<keyword evidence="2" id="KW-0472">Membrane</keyword>
<dbReference type="PANTHER" id="PTHR21660">
    <property type="entry name" value="THIOESTERASE SUPERFAMILY MEMBER-RELATED"/>
    <property type="match status" value="1"/>
</dbReference>
<dbReference type="VEuPathDB" id="TriTrypDB:LtaPh_3670600"/>
<protein>
    <recommendedName>
        <fullName evidence="3">Thioesterase domain-containing protein</fullName>
    </recommendedName>
</protein>
<dbReference type="InterPro" id="IPR039298">
    <property type="entry name" value="ACOT13"/>
</dbReference>
<evidence type="ECO:0000256" key="2">
    <source>
        <dbReference type="SAM" id="Phobius"/>
    </source>
</evidence>
<feature type="transmembrane region" description="Helical" evidence="2">
    <location>
        <begin position="39"/>
        <end position="60"/>
    </location>
</feature>
<accession>A0A640KW73</accession>
<dbReference type="SUPFAM" id="SSF54637">
    <property type="entry name" value="Thioesterase/thiol ester dehydrase-isomerase"/>
    <property type="match status" value="1"/>
</dbReference>
<dbReference type="InterPro" id="IPR006683">
    <property type="entry name" value="Thioestr_dom"/>
</dbReference>
<evidence type="ECO:0000256" key="1">
    <source>
        <dbReference type="ARBA" id="ARBA00008324"/>
    </source>
</evidence>
<name>A0A640KW73_LEITA</name>
<evidence type="ECO:0000313" key="5">
    <source>
        <dbReference type="Proteomes" id="UP000419144"/>
    </source>
</evidence>
<evidence type="ECO:0000259" key="3">
    <source>
        <dbReference type="Pfam" id="PF03061"/>
    </source>
</evidence>
<dbReference type="EMBL" id="BLBS01000057">
    <property type="protein sequence ID" value="GET93792.1"/>
    <property type="molecule type" value="Genomic_DNA"/>
</dbReference>
<organism evidence="4 5">
    <name type="scientific">Leishmania tarentolae</name>
    <name type="common">Sauroleishmania tarentolae</name>
    <dbReference type="NCBI Taxonomy" id="5689"/>
    <lineage>
        <taxon>Eukaryota</taxon>
        <taxon>Discoba</taxon>
        <taxon>Euglenozoa</taxon>
        <taxon>Kinetoplastea</taxon>
        <taxon>Metakinetoplastina</taxon>
        <taxon>Trypanosomatida</taxon>
        <taxon>Trypanosomatidae</taxon>
        <taxon>Leishmaniinae</taxon>
        <taxon>Leishmania</taxon>
        <taxon>lizard Leishmania</taxon>
    </lineage>
</organism>
<dbReference type="AlphaFoldDB" id="A0A640KW73"/>
<gene>
    <name evidence="4" type="ORF">LtaPh_3670600</name>
</gene>
<keyword evidence="5" id="KW-1185">Reference proteome</keyword>
<dbReference type="InterPro" id="IPR029069">
    <property type="entry name" value="HotDog_dom_sf"/>
</dbReference>
<feature type="domain" description="Thioesterase" evidence="3">
    <location>
        <begin position="167"/>
        <end position="240"/>
    </location>
</feature>
<dbReference type="Gene3D" id="3.10.129.10">
    <property type="entry name" value="Hotdog Thioesterase"/>
    <property type="match status" value="1"/>
</dbReference>
<comment type="similarity">
    <text evidence="1">Belongs to the thioesterase PaaI family.</text>
</comment>
<keyword evidence="2" id="KW-0812">Transmembrane</keyword>
<comment type="caution">
    <text evidence="4">The sequence shown here is derived from an EMBL/GenBank/DDBJ whole genome shotgun (WGS) entry which is preliminary data.</text>
</comment>
<proteinExistence type="inferred from homology"/>
<dbReference type="CDD" id="cd03443">
    <property type="entry name" value="PaaI_thioesterase"/>
    <property type="match status" value="1"/>
</dbReference>
<dbReference type="Pfam" id="PF03061">
    <property type="entry name" value="4HBT"/>
    <property type="match status" value="1"/>
</dbReference>
<dbReference type="OrthoDB" id="46529at2759"/>
<reference evidence="4" key="1">
    <citation type="submission" date="2019-11" db="EMBL/GenBank/DDBJ databases">
        <title>Leishmania tarentolae CDS.</title>
        <authorList>
            <person name="Goto Y."/>
            <person name="Yamagishi J."/>
        </authorList>
    </citation>
    <scope>NUCLEOTIDE SEQUENCE [LARGE SCALE GENOMIC DNA]</scope>
    <source>
        <strain evidence="4">Parrot Tar II</strain>
    </source>
</reference>
<dbReference type="PANTHER" id="PTHR21660:SF56">
    <property type="entry name" value="THIOESTERASE DOMAIN-CONTAINING PROTEIN"/>
    <property type="match status" value="1"/>
</dbReference>
<sequence>MCAPRPQGKGTVGRDMTPWGISISGPLCSVYVHPFLPFLLLWLLIMVCAWTLFFFSALACRPLHGRHRLPLHQQPPALHLLLFAVSHIQKGNTEVSLTMKATRFVLSAVTVKQAAAAAHQVMAYPTDYSAALLRTVLFSPERIQERPEGTLVFPWEAKRASNNSVKSVHGGALSSLADCFTKIHVRAHLPQTCVESVSLEINFLSAVFEDKKCSCMTRFVRQEGTIVITDFSFEDESTAEVYARGTHILEARPHIGC</sequence>
<dbReference type="Proteomes" id="UP000419144">
    <property type="component" value="Unassembled WGS sequence"/>
</dbReference>
<dbReference type="GO" id="GO:0047617">
    <property type="term" value="F:fatty acyl-CoA hydrolase activity"/>
    <property type="evidence" value="ECO:0007669"/>
    <property type="project" value="InterPro"/>
</dbReference>
<evidence type="ECO:0000313" key="4">
    <source>
        <dbReference type="EMBL" id="GET93792.1"/>
    </source>
</evidence>
<keyword evidence="2" id="KW-1133">Transmembrane helix</keyword>